<organism evidence="2 3">
    <name type="scientific">Paraglomus occultum</name>
    <dbReference type="NCBI Taxonomy" id="144539"/>
    <lineage>
        <taxon>Eukaryota</taxon>
        <taxon>Fungi</taxon>
        <taxon>Fungi incertae sedis</taxon>
        <taxon>Mucoromycota</taxon>
        <taxon>Glomeromycotina</taxon>
        <taxon>Glomeromycetes</taxon>
        <taxon>Paraglomerales</taxon>
        <taxon>Paraglomeraceae</taxon>
        <taxon>Paraglomus</taxon>
    </lineage>
</organism>
<dbReference type="InterPro" id="IPR011335">
    <property type="entry name" value="Restrct_endonuc-II-like"/>
</dbReference>
<sequence length="117" mass="13096">MKSGDGGVDMIVFHEDCTIFIQCKNHTGNIGRGPVQALGGWLSRLFLCCWSIVVAHRNNEKEEKFDDAAVIVKEAETCRNSIRLSYASTIVEDIENLVSTALAIKEKPVHWRFGEET</sequence>
<evidence type="ECO:0000313" key="3">
    <source>
        <dbReference type="Proteomes" id="UP000789572"/>
    </source>
</evidence>
<dbReference type="InterPro" id="IPR007560">
    <property type="entry name" value="Restrct_endonuc_IV_Mrr"/>
</dbReference>
<name>A0A9N9G7N8_9GLOM</name>
<feature type="non-terminal residue" evidence="2">
    <location>
        <position position="1"/>
    </location>
</feature>
<proteinExistence type="predicted"/>
<evidence type="ECO:0000313" key="2">
    <source>
        <dbReference type="EMBL" id="CAG8582863.1"/>
    </source>
</evidence>
<accession>A0A9N9G7N8</accession>
<dbReference type="Pfam" id="PF04471">
    <property type="entry name" value="Mrr_cat"/>
    <property type="match status" value="1"/>
</dbReference>
<dbReference type="AlphaFoldDB" id="A0A9N9G7N8"/>
<dbReference type="OrthoDB" id="2422699at2759"/>
<comment type="caution">
    <text evidence="2">The sequence shown here is derived from an EMBL/GenBank/DDBJ whole genome shotgun (WGS) entry which is preliminary data.</text>
</comment>
<dbReference type="GO" id="GO:0006302">
    <property type="term" value="P:double-strand break repair"/>
    <property type="evidence" value="ECO:0007669"/>
    <property type="project" value="UniProtKB-ARBA"/>
</dbReference>
<keyword evidence="3" id="KW-1185">Reference proteome</keyword>
<dbReference type="GO" id="GO:0003677">
    <property type="term" value="F:DNA binding"/>
    <property type="evidence" value="ECO:0007669"/>
    <property type="project" value="InterPro"/>
</dbReference>
<dbReference type="GO" id="GO:0004519">
    <property type="term" value="F:endonuclease activity"/>
    <property type="evidence" value="ECO:0007669"/>
    <property type="project" value="InterPro"/>
</dbReference>
<feature type="domain" description="Restriction endonuclease type IV Mrr" evidence="1">
    <location>
        <begin position="2"/>
        <end position="43"/>
    </location>
</feature>
<dbReference type="EMBL" id="CAJVPJ010001243">
    <property type="protein sequence ID" value="CAG8582863.1"/>
    <property type="molecule type" value="Genomic_DNA"/>
</dbReference>
<dbReference type="GO" id="GO:0009307">
    <property type="term" value="P:DNA restriction-modification system"/>
    <property type="evidence" value="ECO:0007669"/>
    <property type="project" value="InterPro"/>
</dbReference>
<dbReference type="Proteomes" id="UP000789572">
    <property type="component" value="Unassembled WGS sequence"/>
</dbReference>
<evidence type="ECO:0000259" key="1">
    <source>
        <dbReference type="Pfam" id="PF04471"/>
    </source>
</evidence>
<dbReference type="SUPFAM" id="SSF52980">
    <property type="entry name" value="Restriction endonuclease-like"/>
    <property type="match status" value="1"/>
</dbReference>
<gene>
    <name evidence="2" type="ORF">POCULU_LOCUS6578</name>
</gene>
<protein>
    <submittedName>
        <fullName evidence="2">7618_t:CDS:1</fullName>
    </submittedName>
</protein>
<reference evidence="2" key="1">
    <citation type="submission" date="2021-06" db="EMBL/GenBank/DDBJ databases">
        <authorList>
            <person name="Kallberg Y."/>
            <person name="Tangrot J."/>
            <person name="Rosling A."/>
        </authorList>
    </citation>
    <scope>NUCLEOTIDE SEQUENCE</scope>
    <source>
        <strain evidence="2">IA702</strain>
    </source>
</reference>